<dbReference type="SMART" id="SM00028">
    <property type="entry name" value="TPR"/>
    <property type="match status" value="3"/>
</dbReference>
<gene>
    <name evidence="1" type="ORF">BT96DRAFT_1022623</name>
</gene>
<reference evidence="1" key="1">
    <citation type="journal article" date="2019" name="Environ. Microbiol.">
        <title>Fungal ecological strategies reflected in gene transcription - a case study of two litter decomposers.</title>
        <authorList>
            <person name="Barbi F."/>
            <person name="Kohler A."/>
            <person name="Barry K."/>
            <person name="Baskaran P."/>
            <person name="Daum C."/>
            <person name="Fauchery L."/>
            <person name="Ihrmark K."/>
            <person name="Kuo A."/>
            <person name="LaButti K."/>
            <person name="Lipzen A."/>
            <person name="Morin E."/>
            <person name="Grigoriev I.V."/>
            <person name="Henrissat B."/>
            <person name="Lindahl B."/>
            <person name="Martin F."/>
        </authorList>
    </citation>
    <scope>NUCLEOTIDE SEQUENCE</scope>
    <source>
        <strain evidence="1">JB14</strain>
    </source>
</reference>
<evidence type="ECO:0000313" key="2">
    <source>
        <dbReference type="Proteomes" id="UP000799118"/>
    </source>
</evidence>
<accession>A0A6A4H863</accession>
<evidence type="ECO:0000313" key="1">
    <source>
        <dbReference type="EMBL" id="KAE9394261.1"/>
    </source>
</evidence>
<dbReference type="EMBL" id="ML769553">
    <property type="protein sequence ID" value="KAE9394261.1"/>
    <property type="molecule type" value="Genomic_DNA"/>
</dbReference>
<dbReference type="InterPro" id="IPR011990">
    <property type="entry name" value="TPR-like_helical_dom_sf"/>
</dbReference>
<dbReference type="PANTHER" id="PTHR46082">
    <property type="entry name" value="ATP/GTP-BINDING PROTEIN-RELATED"/>
    <property type="match status" value="1"/>
</dbReference>
<dbReference type="Gene3D" id="3.40.50.300">
    <property type="entry name" value="P-loop containing nucleotide triphosphate hydrolases"/>
    <property type="match status" value="1"/>
</dbReference>
<dbReference type="OrthoDB" id="1658288at2759"/>
<dbReference type="InterPro" id="IPR027417">
    <property type="entry name" value="P-loop_NTPase"/>
</dbReference>
<dbReference type="Pfam" id="PF13424">
    <property type="entry name" value="TPR_12"/>
    <property type="match status" value="3"/>
</dbReference>
<proteinExistence type="predicted"/>
<keyword evidence="2" id="KW-1185">Reference proteome</keyword>
<dbReference type="SUPFAM" id="SSF52540">
    <property type="entry name" value="P-loop containing nucleoside triphosphate hydrolases"/>
    <property type="match status" value="1"/>
</dbReference>
<dbReference type="InterPro" id="IPR053137">
    <property type="entry name" value="NLR-like"/>
</dbReference>
<sequence>MTSHQMFAQASNFEFNNSIFTTCPVNVTYHRTHQDANHLDHVNLISNILNCPSPSQYFVGREDVLMKLSKMFSAQIVTVWSANADVLHDFVRKYLKYPFIVLDASSAEILNIALQEKVKDQALPPQLLLVLENLDPSVVEGYSWHNFPDIPVLFTSKQPAISSLASSSTCAFHLHDHSDHQVVKKLLCCIEEALYPGQRVVTLVANGGTGKTQVILKFVSRNFSRFSNVWFFNATSNATLAADFKELGNAVGVGEDIKNIKNFLARGNQNWLCIFDSADDKDVFLNEYAPSGSHGNVIVTSCLTEISQMASPGCHIALGDLSQENAIELLLKQAHKESSDTNLAQASKIVDALGCHALAVATAGAYVGTTPLENYLQHFNKKKTKILNYRMRSLDGYQETTYSAFQLSFEKLSPSTKLLMQLCTYLHPTAIPMEIFTRAAAFTGSDSGPVDLNPPIQAMKLLGDFLSMFAEEESWEDSVVELCQLSLASYNTFKKCLDFHPVIHTCISKTILNEEYMSQTAMLLLGRAIPLGVTEEDYQFRHKLIIDASHIQTSKLPTVHVKKCLARVFYDSGFWSLSEKLEEDVLQLHKQGLGEHHPDTLTAMSDLAGTYRTLGKNQAAERLTVQVLQLCKQVAGEHHPQTLDIMANLAVIYRKLGKLDMAEKLGEEVLQLLKQIIGKHHPDTLQSMADLAMTYQKLGKYEVAEKLQEKVLRLHKQVIGKYHPDTLSSMAKLAMTYRKLGKVEAARELQEEALQLRKQVLGEHHPNTLISMANLANTYRKLGNSQTAKKLQKEMLQLRR</sequence>
<organism evidence="1 2">
    <name type="scientific">Gymnopus androsaceus JB14</name>
    <dbReference type="NCBI Taxonomy" id="1447944"/>
    <lineage>
        <taxon>Eukaryota</taxon>
        <taxon>Fungi</taxon>
        <taxon>Dikarya</taxon>
        <taxon>Basidiomycota</taxon>
        <taxon>Agaricomycotina</taxon>
        <taxon>Agaricomycetes</taxon>
        <taxon>Agaricomycetidae</taxon>
        <taxon>Agaricales</taxon>
        <taxon>Marasmiineae</taxon>
        <taxon>Omphalotaceae</taxon>
        <taxon>Gymnopus</taxon>
    </lineage>
</organism>
<dbReference type="SUPFAM" id="SSF48452">
    <property type="entry name" value="TPR-like"/>
    <property type="match status" value="2"/>
</dbReference>
<dbReference type="Gene3D" id="1.25.40.10">
    <property type="entry name" value="Tetratricopeptide repeat domain"/>
    <property type="match status" value="2"/>
</dbReference>
<name>A0A6A4H863_9AGAR</name>
<dbReference type="AlphaFoldDB" id="A0A6A4H863"/>
<dbReference type="PANTHER" id="PTHR46082:SF11">
    <property type="entry name" value="AAA+ ATPASE DOMAIN-CONTAINING PROTEIN-RELATED"/>
    <property type="match status" value="1"/>
</dbReference>
<dbReference type="Proteomes" id="UP000799118">
    <property type="component" value="Unassembled WGS sequence"/>
</dbReference>
<dbReference type="InterPro" id="IPR019734">
    <property type="entry name" value="TPR_rpt"/>
</dbReference>
<protein>
    <submittedName>
        <fullName evidence="1">Uncharacterized protein</fullName>
    </submittedName>
</protein>